<dbReference type="AlphaFoldDB" id="A0A7U3VRS4"/>
<dbReference type="RefSeq" id="WP_202237057.1">
    <property type="nucleotide sequence ID" value="NZ_AP018365.1"/>
</dbReference>
<evidence type="ECO:0000313" key="2">
    <source>
        <dbReference type="Proteomes" id="UP000595703"/>
    </source>
</evidence>
<proteinExistence type="predicted"/>
<organism evidence="1 2">
    <name type="scientific">Actinacidiphila reveromycinica</name>
    <dbReference type="NCBI Taxonomy" id="659352"/>
    <lineage>
        <taxon>Bacteria</taxon>
        <taxon>Bacillati</taxon>
        <taxon>Actinomycetota</taxon>
        <taxon>Actinomycetes</taxon>
        <taxon>Kitasatosporales</taxon>
        <taxon>Streptomycetaceae</taxon>
        <taxon>Actinacidiphila</taxon>
    </lineage>
</organism>
<sequence>MTTPNPSGCRHCGLDERGHMQHWTTEAGWHPWTQPTQQQIKARMRARRNKEPHMTDNQPIPCGESGCLCYGVGEEHADHACGCDCPREEDDQ</sequence>
<reference evidence="1 2" key="4">
    <citation type="journal article" date="2020" name="Sci. Rep.">
        <title>beta-carboline chemical signals induce reveromycin production through a LuxR family regulator in Streptomyces sp. SN-593.</title>
        <authorList>
            <person name="Panthee S."/>
            <person name="Kito N."/>
            <person name="Hayashi T."/>
            <person name="Shimizu T."/>
            <person name="Ishikawa J."/>
            <person name="Hamamoto H."/>
            <person name="Osada H."/>
            <person name="Takahashi S."/>
        </authorList>
    </citation>
    <scope>NUCLEOTIDE SEQUENCE [LARGE SCALE GENOMIC DNA]</scope>
    <source>
        <strain evidence="1 2">SN-593</strain>
    </source>
</reference>
<reference evidence="1 2" key="1">
    <citation type="journal article" date="2010" name="J. Bacteriol.">
        <title>Biochemical characterization of a novel indole prenyltransferase from Streptomyces sp. SN-593.</title>
        <authorList>
            <person name="Takahashi S."/>
            <person name="Takagi H."/>
            <person name="Toyoda A."/>
            <person name="Uramoto M."/>
            <person name="Nogawa T."/>
            <person name="Ueki M."/>
            <person name="Sakaki Y."/>
            <person name="Osada H."/>
        </authorList>
    </citation>
    <scope>NUCLEOTIDE SEQUENCE [LARGE SCALE GENOMIC DNA]</scope>
    <source>
        <strain evidence="1 2">SN-593</strain>
    </source>
</reference>
<evidence type="ECO:0000313" key="1">
    <source>
        <dbReference type="EMBL" id="BBB01110.1"/>
    </source>
</evidence>
<reference evidence="1 2" key="3">
    <citation type="journal article" date="2011" name="Nat. Chem. Biol.">
        <title>Reveromycin A biosynthesis uses RevG and RevJ for stereospecific spiroacetal formation.</title>
        <authorList>
            <person name="Takahashi S."/>
            <person name="Toyoda A."/>
            <person name="Sekiyama Y."/>
            <person name="Takagi H."/>
            <person name="Nogawa T."/>
            <person name="Uramoto M."/>
            <person name="Suzuki R."/>
            <person name="Koshino H."/>
            <person name="Kumano T."/>
            <person name="Panthee S."/>
            <person name="Dairi T."/>
            <person name="Ishikawa J."/>
            <person name="Ikeda H."/>
            <person name="Sakaki Y."/>
            <person name="Osada H."/>
        </authorList>
    </citation>
    <scope>NUCLEOTIDE SEQUENCE [LARGE SCALE GENOMIC DNA]</scope>
    <source>
        <strain evidence="1 2">SN-593</strain>
    </source>
</reference>
<dbReference type="KEGG" id="arev:RVR_8366"/>
<name>A0A7U3VRS4_9ACTN</name>
<reference evidence="1 2" key="2">
    <citation type="journal article" date="2011" name="J. Antibiot.">
        <title>Furaquinocins I and J: novel polyketide isoprenoid hybrid compounds from Streptomyces reveromyceticus SN-593.</title>
        <authorList>
            <person name="Panthee S."/>
            <person name="Takahashi S."/>
            <person name="Takagi H."/>
            <person name="Nogawa T."/>
            <person name="Oowada E."/>
            <person name="Uramoto M."/>
            <person name="Osada H."/>
        </authorList>
    </citation>
    <scope>NUCLEOTIDE SEQUENCE [LARGE SCALE GENOMIC DNA]</scope>
    <source>
        <strain evidence="1 2">SN-593</strain>
    </source>
</reference>
<keyword evidence="2" id="KW-1185">Reference proteome</keyword>
<protein>
    <submittedName>
        <fullName evidence="1">Uncharacterized protein</fullName>
    </submittedName>
</protein>
<dbReference type="EMBL" id="AP018365">
    <property type="protein sequence ID" value="BBB01110.1"/>
    <property type="molecule type" value="Genomic_DNA"/>
</dbReference>
<dbReference type="Proteomes" id="UP000595703">
    <property type="component" value="Chromosome"/>
</dbReference>
<gene>
    <name evidence="1" type="ORF">RVR_8366</name>
</gene>
<accession>A0A7U3VRS4</accession>